<dbReference type="AlphaFoldDB" id="A0A7D6CPN6"/>
<dbReference type="EMBL" id="CP059154">
    <property type="protein sequence ID" value="QLK25190.1"/>
    <property type="molecule type" value="Genomic_DNA"/>
</dbReference>
<keyword evidence="3" id="KW-1185">Reference proteome</keyword>
<evidence type="ECO:0000313" key="3">
    <source>
        <dbReference type="Proteomes" id="UP000510869"/>
    </source>
</evidence>
<accession>A0A7D6CPN6</accession>
<sequence>MTDSTDEDTPDCRHCGDPVGSSAEQRVITTVEDGSTVYKHFCSDDCREGWESSTDA</sequence>
<dbReference type="KEGG" id="nay:HYG81_13970"/>
<protein>
    <recommendedName>
        <fullName evidence="4">TRASH domain-containing protein</fullName>
    </recommendedName>
</protein>
<organism evidence="2 3">
    <name type="scientific">Natrinema zhouii</name>
    <dbReference type="NCBI Taxonomy" id="1710539"/>
    <lineage>
        <taxon>Archaea</taxon>
        <taxon>Methanobacteriati</taxon>
        <taxon>Methanobacteriota</taxon>
        <taxon>Stenosarchaea group</taxon>
        <taxon>Halobacteria</taxon>
        <taxon>Halobacteriales</taxon>
        <taxon>Natrialbaceae</taxon>
        <taxon>Natrinema</taxon>
    </lineage>
</organism>
<dbReference type="Pfam" id="PF24461">
    <property type="entry name" value="DUF7576"/>
    <property type="match status" value="1"/>
</dbReference>
<gene>
    <name evidence="2" type="ORF">HYG81_13970</name>
</gene>
<dbReference type="GeneID" id="56144333"/>
<dbReference type="InterPro" id="IPR055998">
    <property type="entry name" value="DUF7576"/>
</dbReference>
<evidence type="ECO:0000313" key="2">
    <source>
        <dbReference type="EMBL" id="QLK25190.1"/>
    </source>
</evidence>
<dbReference type="OrthoDB" id="169264at2157"/>
<dbReference type="RefSeq" id="WP_180840380.1">
    <property type="nucleotide sequence ID" value="NZ_CP059154.1"/>
</dbReference>
<reference evidence="2 3" key="1">
    <citation type="submission" date="2020-07" db="EMBL/GenBank/DDBJ databases">
        <title>Natrinema (YPL30) sp. nov. and Haloterrigena xxxxxx (YPL8) sp. nov., isolated from a salt mine.</title>
        <authorList>
            <person name="Cui H."/>
        </authorList>
    </citation>
    <scope>NUCLEOTIDE SEQUENCE [LARGE SCALE GENOMIC DNA]</scope>
    <source>
        <strain evidence="2 3">YPL13</strain>
    </source>
</reference>
<evidence type="ECO:0000256" key="1">
    <source>
        <dbReference type="SAM" id="MobiDB-lite"/>
    </source>
</evidence>
<evidence type="ECO:0008006" key="4">
    <source>
        <dbReference type="Google" id="ProtNLM"/>
    </source>
</evidence>
<name>A0A7D6CPN6_9EURY</name>
<proteinExistence type="predicted"/>
<feature type="region of interest" description="Disordered" evidence="1">
    <location>
        <begin position="1"/>
        <end position="23"/>
    </location>
</feature>
<dbReference type="Proteomes" id="UP000510869">
    <property type="component" value="Chromosome"/>
</dbReference>